<dbReference type="AlphaFoldDB" id="A0A067BR65"/>
<evidence type="ECO:0000313" key="5">
    <source>
        <dbReference type="EMBL" id="KDO16801.1"/>
    </source>
</evidence>
<dbReference type="PROSITE" id="PS50297">
    <property type="entry name" value="ANK_REP_REGION"/>
    <property type="match status" value="2"/>
</dbReference>
<dbReference type="Proteomes" id="UP000030745">
    <property type="component" value="Unassembled WGS sequence"/>
</dbReference>
<evidence type="ECO:0000256" key="2">
    <source>
        <dbReference type="ARBA" id="ARBA00023043"/>
    </source>
</evidence>
<dbReference type="Pfam" id="PF12796">
    <property type="entry name" value="Ank_2"/>
    <property type="match status" value="1"/>
</dbReference>
<gene>
    <name evidence="5" type="ORF">SPRG_17711</name>
</gene>
<evidence type="ECO:0000256" key="4">
    <source>
        <dbReference type="SAM" id="MobiDB-lite"/>
    </source>
</evidence>
<dbReference type="STRING" id="695850.A0A067BR65"/>
<accession>A0A067BR65</accession>
<dbReference type="SMART" id="SM00248">
    <property type="entry name" value="ANK"/>
    <property type="match status" value="2"/>
</dbReference>
<dbReference type="GeneID" id="24139241"/>
<sequence length="133" mass="14542">MRSERVIPLASSRLSETDVETDENDALTHEPDDATKSLVHLVFEDKLDLVRERLRQGNLDSDELTEEFEGENILHWAIANGHDEIVALLLQQPAIQTISDAGKTPLHAACRTQNFGGIVILLDAGADASAVDS</sequence>
<dbReference type="PANTHER" id="PTHR24126">
    <property type="entry name" value="ANKYRIN REPEAT, PH AND SEC7 DOMAIN CONTAINING PROTEIN SECG-RELATED"/>
    <property type="match status" value="1"/>
</dbReference>
<dbReference type="EMBL" id="KK583919">
    <property type="protein sequence ID" value="KDO16801.1"/>
    <property type="molecule type" value="Genomic_DNA"/>
</dbReference>
<dbReference type="PROSITE" id="PS50088">
    <property type="entry name" value="ANK_REPEAT"/>
    <property type="match status" value="2"/>
</dbReference>
<protein>
    <submittedName>
        <fullName evidence="5">Uncharacterized protein</fullName>
    </submittedName>
</protein>
<feature type="region of interest" description="Disordered" evidence="4">
    <location>
        <begin position="1"/>
        <end position="31"/>
    </location>
</feature>
<evidence type="ECO:0000256" key="3">
    <source>
        <dbReference type="PROSITE-ProRule" id="PRU00023"/>
    </source>
</evidence>
<feature type="repeat" description="ANK" evidence="3">
    <location>
        <begin position="69"/>
        <end position="101"/>
    </location>
</feature>
<dbReference type="InterPro" id="IPR002110">
    <property type="entry name" value="Ankyrin_rpt"/>
</dbReference>
<keyword evidence="1" id="KW-0677">Repeat</keyword>
<dbReference type="KEGG" id="spar:SPRG_17711"/>
<name>A0A067BR65_SAPPC</name>
<feature type="non-terminal residue" evidence="5">
    <location>
        <position position="133"/>
    </location>
</feature>
<dbReference type="SUPFAM" id="SSF48403">
    <property type="entry name" value="Ankyrin repeat"/>
    <property type="match status" value="1"/>
</dbReference>
<dbReference type="InterPro" id="IPR036770">
    <property type="entry name" value="Ankyrin_rpt-contain_sf"/>
</dbReference>
<proteinExistence type="predicted"/>
<dbReference type="OrthoDB" id="566830at2759"/>
<dbReference type="Gene3D" id="1.25.40.20">
    <property type="entry name" value="Ankyrin repeat-containing domain"/>
    <property type="match status" value="1"/>
</dbReference>
<organism evidence="5 6">
    <name type="scientific">Saprolegnia parasitica (strain CBS 223.65)</name>
    <dbReference type="NCBI Taxonomy" id="695850"/>
    <lineage>
        <taxon>Eukaryota</taxon>
        <taxon>Sar</taxon>
        <taxon>Stramenopiles</taxon>
        <taxon>Oomycota</taxon>
        <taxon>Saprolegniomycetes</taxon>
        <taxon>Saprolegniales</taxon>
        <taxon>Saprolegniaceae</taxon>
        <taxon>Saprolegnia</taxon>
    </lineage>
</organism>
<feature type="repeat" description="ANK" evidence="3">
    <location>
        <begin position="101"/>
        <end position="133"/>
    </location>
</feature>
<evidence type="ECO:0000256" key="1">
    <source>
        <dbReference type="ARBA" id="ARBA00022737"/>
    </source>
</evidence>
<dbReference type="RefSeq" id="XP_012212492.1">
    <property type="nucleotide sequence ID" value="XM_012357102.1"/>
</dbReference>
<keyword evidence="2 3" id="KW-0040">ANK repeat</keyword>
<reference evidence="5 6" key="1">
    <citation type="journal article" date="2013" name="PLoS Genet.">
        <title>Distinctive expansion of potential virulence genes in the genome of the oomycete fish pathogen Saprolegnia parasitica.</title>
        <authorList>
            <person name="Jiang R.H."/>
            <person name="de Bruijn I."/>
            <person name="Haas B.J."/>
            <person name="Belmonte R."/>
            <person name="Lobach L."/>
            <person name="Christie J."/>
            <person name="van den Ackerveken G."/>
            <person name="Bottin A."/>
            <person name="Bulone V."/>
            <person name="Diaz-Moreno S.M."/>
            <person name="Dumas B."/>
            <person name="Fan L."/>
            <person name="Gaulin E."/>
            <person name="Govers F."/>
            <person name="Grenville-Briggs L.J."/>
            <person name="Horner N.R."/>
            <person name="Levin J.Z."/>
            <person name="Mammella M."/>
            <person name="Meijer H.J."/>
            <person name="Morris P."/>
            <person name="Nusbaum C."/>
            <person name="Oome S."/>
            <person name="Phillips A.J."/>
            <person name="van Rooyen D."/>
            <person name="Rzeszutek E."/>
            <person name="Saraiva M."/>
            <person name="Secombes C.J."/>
            <person name="Seidl M.F."/>
            <person name="Snel B."/>
            <person name="Stassen J.H."/>
            <person name="Sykes S."/>
            <person name="Tripathy S."/>
            <person name="van den Berg H."/>
            <person name="Vega-Arreguin J.C."/>
            <person name="Wawra S."/>
            <person name="Young S.K."/>
            <person name="Zeng Q."/>
            <person name="Dieguez-Uribeondo J."/>
            <person name="Russ C."/>
            <person name="Tyler B.M."/>
            <person name="van West P."/>
        </authorList>
    </citation>
    <scope>NUCLEOTIDE SEQUENCE [LARGE SCALE GENOMIC DNA]</scope>
    <source>
        <strain evidence="5 6">CBS 223.65</strain>
    </source>
</reference>
<dbReference type="VEuPathDB" id="FungiDB:SPRG_17711"/>
<evidence type="ECO:0000313" key="6">
    <source>
        <dbReference type="Proteomes" id="UP000030745"/>
    </source>
</evidence>
<keyword evidence="6" id="KW-1185">Reference proteome</keyword>